<feature type="signal peptide" evidence="1">
    <location>
        <begin position="1"/>
        <end position="17"/>
    </location>
</feature>
<name>A0ABW9RPV7_9BACT</name>
<dbReference type="InterPro" id="IPR027843">
    <property type="entry name" value="DUF4440"/>
</dbReference>
<gene>
    <name evidence="3" type="ORF">E1163_14625</name>
</gene>
<accession>A0ABW9RPV7</accession>
<keyword evidence="4" id="KW-1185">Reference proteome</keyword>
<dbReference type="InterPro" id="IPR032710">
    <property type="entry name" value="NTF2-like_dom_sf"/>
</dbReference>
<proteinExistence type="predicted"/>
<dbReference type="Gene3D" id="3.10.450.50">
    <property type="match status" value="1"/>
</dbReference>
<sequence>MKVTLSLIALLLLNACAASVDKEGEVAKLLLSDELDRKAHMTGDAGLLVSRMADTLVSIQNGQISKASKAQIEEQFSQYFNQVKYRKWDNIAPPAIHISDDGKFASLTINKITETREADSPDSTYMTTTFAWTALYRKENDQWKMFSITSTRASQ</sequence>
<protein>
    <recommendedName>
        <fullName evidence="2">DUF4440 domain-containing protein</fullName>
    </recommendedName>
</protein>
<reference evidence="3 4" key="1">
    <citation type="submission" date="2019-02" db="EMBL/GenBank/DDBJ databases">
        <authorList>
            <person name="Goldberg S.R."/>
            <person name="Haltli B.A."/>
            <person name="Correa H."/>
            <person name="Russell K.G."/>
        </authorList>
    </citation>
    <scope>NUCLEOTIDE SEQUENCE [LARGE SCALE GENOMIC DNA]</scope>
    <source>
        <strain evidence="3 4">JCM 16186</strain>
    </source>
</reference>
<comment type="caution">
    <text evidence="3">The sequence shown here is derived from an EMBL/GenBank/DDBJ whole genome shotgun (WGS) entry which is preliminary data.</text>
</comment>
<feature type="chain" id="PRO_5046638804" description="DUF4440 domain-containing protein" evidence="1">
    <location>
        <begin position="18"/>
        <end position="155"/>
    </location>
</feature>
<evidence type="ECO:0000313" key="3">
    <source>
        <dbReference type="EMBL" id="MTI26189.1"/>
    </source>
</evidence>
<dbReference type="EMBL" id="SMLW01000568">
    <property type="protein sequence ID" value="MTI26189.1"/>
    <property type="molecule type" value="Genomic_DNA"/>
</dbReference>
<evidence type="ECO:0000256" key="1">
    <source>
        <dbReference type="SAM" id="SignalP"/>
    </source>
</evidence>
<feature type="domain" description="DUF4440" evidence="2">
    <location>
        <begin position="38"/>
        <end position="145"/>
    </location>
</feature>
<keyword evidence="1" id="KW-0732">Signal</keyword>
<dbReference type="SUPFAM" id="SSF54427">
    <property type="entry name" value="NTF2-like"/>
    <property type="match status" value="1"/>
</dbReference>
<dbReference type="Proteomes" id="UP000798808">
    <property type="component" value="Unassembled WGS sequence"/>
</dbReference>
<evidence type="ECO:0000313" key="4">
    <source>
        <dbReference type="Proteomes" id="UP000798808"/>
    </source>
</evidence>
<organism evidence="3 4">
    <name type="scientific">Fulvivirga kasyanovii</name>
    <dbReference type="NCBI Taxonomy" id="396812"/>
    <lineage>
        <taxon>Bacteria</taxon>
        <taxon>Pseudomonadati</taxon>
        <taxon>Bacteroidota</taxon>
        <taxon>Cytophagia</taxon>
        <taxon>Cytophagales</taxon>
        <taxon>Fulvivirgaceae</taxon>
        <taxon>Fulvivirga</taxon>
    </lineage>
</organism>
<evidence type="ECO:0000259" key="2">
    <source>
        <dbReference type="Pfam" id="PF14534"/>
    </source>
</evidence>
<dbReference type="RefSeq" id="WP_155173096.1">
    <property type="nucleotide sequence ID" value="NZ_BAAAFL010000051.1"/>
</dbReference>
<dbReference type="Pfam" id="PF14534">
    <property type="entry name" value="DUF4440"/>
    <property type="match status" value="1"/>
</dbReference>